<dbReference type="Proteomes" id="UP000887540">
    <property type="component" value="Unplaced"/>
</dbReference>
<dbReference type="WBParaSite" id="ACRNAN_scaffold2583.g31800.t1">
    <property type="protein sequence ID" value="ACRNAN_scaffold2583.g31800.t1"/>
    <property type="gene ID" value="ACRNAN_scaffold2583.g31800"/>
</dbReference>
<dbReference type="Gene3D" id="2.60.120.330">
    <property type="entry name" value="B-lactam Antibiotic, Isopenicillin N Synthase, Chain"/>
    <property type="match status" value="1"/>
</dbReference>
<keyword evidence="1" id="KW-0560">Oxidoreductase</keyword>
<dbReference type="InterPro" id="IPR026992">
    <property type="entry name" value="DIOX_N"/>
</dbReference>
<organism evidence="3 4">
    <name type="scientific">Acrobeloides nanus</name>
    <dbReference type="NCBI Taxonomy" id="290746"/>
    <lineage>
        <taxon>Eukaryota</taxon>
        <taxon>Metazoa</taxon>
        <taxon>Ecdysozoa</taxon>
        <taxon>Nematoda</taxon>
        <taxon>Chromadorea</taxon>
        <taxon>Rhabditida</taxon>
        <taxon>Tylenchina</taxon>
        <taxon>Cephalobomorpha</taxon>
        <taxon>Cephaloboidea</taxon>
        <taxon>Cephalobidae</taxon>
        <taxon>Acrobeloides</taxon>
    </lineage>
</organism>
<feature type="domain" description="Fe2OG dioxygenase" evidence="2">
    <location>
        <begin position="158"/>
        <end position="265"/>
    </location>
</feature>
<dbReference type="InterPro" id="IPR044861">
    <property type="entry name" value="IPNS-like_FE2OG_OXY"/>
</dbReference>
<keyword evidence="3" id="KW-1185">Reference proteome</keyword>
<dbReference type="Pfam" id="PF14226">
    <property type="entry name" value="DIOX_N"/>
    <property type="match status" value="1"/>
</dbReference>
<keyword evidence="1" id="KW-0479">Metal-binding</keyword>
<dbReference type="SUPFAM" id="SSF51197">
    <property type="entry name" value="Clavaminate synthase-like"/>
    <property type="match status" value="1"/>
</dbReference>
<dbReference type="AlphaFoldDB" id="A0A914DI57"/>
<protein>
    <submittedName>
        <fullName evidence="4">Fe2OG dioxygenase domain-containing protein</fullName>
    </submittedName>
</protein>
<dbReference type="FunFam" id="2.60.120.330:FF:000038">
    <property type="entry name" value="Si:dkey-10o6.2"/>
    <property type="match status" value="1"/>
</dbReference>
<dbReference type="GO" id="GO:0046872">
    <property type="term" value="F:metal ion binding"/>
    <property type="evidence" value="ECO:0007669"/>
    <property type="project" value="UniProtKB-KW"/>
</dbReference>
<reference evidence="4" key="1">
    <citation type="submission" date="2022-11" db="UniProtKB">
        <authorList>
            <consortium name="WormBaseParasite"/>
        </authorList>
    </citation>
    <scope>IDENTIFICATION</scope>
</reference>
<dbReference type="PRINTS" id="PR00682">
    <property type="entry name" value="IPNSYNTHASE"/>
</dbReference>
<dbReference type="InterPro" id="IPR050231">
    <property type="entry name" value="Iron_ascorbate_oxido_reductase"/>
</dbReference>
<dbReference type="PANTHER" id="PTHR47990">
    <property type="entry name" value="2-OXOGLUTARATE (2OG) AND FE(II)-DEPENDENT OXYGENASE SUPERFAMILY PROTEIN-RELATED"/>
    <property type="match status" value="1"/>
</dbReference>
<evidence type="ECO:0000259" key="2">
    <source>
        <dbReference type="PROSITE" id="PS51471"/>
    </source>
</evidence>
<evidence type="ECO:0000313" key="3">
    <source>
        <dbReference type="Proteomes" id="UP000887540"/>
    </source>
</evidence>
<comment type="similarity">
    <text evidence="1">Belongs to the iron/ascorbate-dependent oxidoreductase family.</text>
</comment>
<evidence type="ECO:0000256" key="1">
    <source>
        <dbReference type="RuleBase" id="RU003682"/>
    </source>
</evidence>
<dbReference type="PROSITE" id="PS51471">
    <property type="entry name" value="FE2OG_OXY"/>
    <property type="match status" value="1"/>
</dbReference>
<keyword evidence="1" id="KW-0408">Iron</keyword>
<accession>A0A914DI57</accession>
<dbReference type="Pfam" id="PF03171">
    <property type="entry name" value="2OG-FeII_Oxy"/>
    <property type="match status" value="1"/>
</dbReference>
<dbReference type="InterPro" id="IPR027443">
    <property type="entry name" value="IPNS-like_sf"/>
</dbReference>
<dbReference type="InterPro" id="IPR005123">
    <property type="entry name" value="Oxoglu/Fe-dep_dioxygenase_dom"/>
</dbReference>
<sequence>MIPVVDCTHGIISQKERIYEALTKVGFVYLINHGLDEKSIDHAFSSSKKFFNLPLDEKQKYNKSDNIKSKTGYVGIGVETLNYSVKSTEIRESVNFSPNDGSGVDFDPSKISEIGPLMKPFLKELNNKALEILEALADVLEFDKQWFLDQHRVYEKPSYTSIRFLYYPIVPDDIRNGSERCGDHTDYGSITLLLQDEVGGLEVMNRQGEYVPVKPIENAILVNSGELLEKWTGGLIKATRHRVRTPPDAALRKKVRYSIAYFMHPMHETIVKPMAGDLMKYAPVKTEENTLKFLMATFTN</sequence>
<dbReference type="GO" id="GO:0016491">
    <property type="term" value="F:oxidoreductase activity"/>
    <property type="evidence" value="ECO:0007669"/>
    <property type="project" value="UniProtKB-KW"/>
</dbReference>
<evidence type="ECO:0000313" key="4">
    <source>
        <dbReference type="WBParaSite" id="ACRNAN_scaffold2583.g31800.t1"/>
    </source>
</evidence>
<name>A0A914DI57_9BILA</name>
<proteinExistence type="inferred from homology"/>